<comment type="caution">
    <text evidence="2">The sequence shown here is derived from an EMBL/GenBank/DDBJ whole genome shotgun (WGS) entry which is preliminary data.</text>
</comment>
<evidence type="ECO:0000256" key="1">
    <source>
        <dbReference type="SAM" id="MobiDB-lite"/>
    </source>
</evidence>
<accession>A0ABV3D822</accession>
<dbReference type="RefSeq" id="WP_358346853.1">
    <property type="nucleotide sequence ID" value="NZ_JBEZFP010000001.1"/>
</dbReference>
<dbReference type="EMBL" id="JBEZFP010000001">
    <property type="protein sequence ID" value="MEU8131897.1"/>
    <property type="molecule type" value="Genomic_DNA"/>
</dbReference>
<gene>
    <name evidence="2" type="ORF">AB0C36_00135</name>
</gene>
<feature type="region of interest" description="Disordered" evidence="1">
    <location>
        <begin position="103"/>
        <end position="130"/>
    </location>
</feature>
<keyword evidence="3" id="KW-1185">Reference proteome</keyword>
<dbReference type="Proteomes" id="UP001551482">
    <property type="component" value="Unassembled WGS sequence"/>
</dbReference>
<feature type="compositionally biased region" description="Basic and acidic residues" evidence="1">
    <location>
        <begin position="105"/>
        <end position="115"/>
    </location>
</feature>
<reference evidence="2 3" key="1">
    <citation type="submission" date="2024-06" db="EMBL/GenBank/DDBJ databases">
        <title>The Natural Products Discovery Center: Release of the First 8490 Sequenced Strains for Exploring Actinobacteria Biosynthetic Diversity.</title>
        <authorList>
            <person name="Kalkreuter E."/>
            <person name="Kautsar S.A."/>
            <person name="Yang D."/>
            <person name="Bader C.D."/>
            <person name="Teijaro C.N."/>
            <person name="Fluegel L."/>
            <person name="Davis C.M."/>
            <person name="Simpson J.R."/>
            <person name="Lauterbach L."/>
            <person name="Steele A.D."/>
            <person name="Gui C."/>
            <person name="Meng S."/>
            <person name="Li G."/>
            <person name="Viehrig K."/>
            <person name="Ye F."/>
            <person name="Su P."/>
            <person name="Kiefer A.F."/>
            <person name="Nichols A."/>
            <person name="Cepeda A.J."/>
            <person name="Yan W."/>
            <person name="Fan B."/>
            <person name="Jiang Y."/>
            <person name="Adhikari A."/>
            <person name="Zheng C.-J."/>
            <person name="Schuster L."/>
            <person name="Cowan T.M."/>
            <person name="Smanski M.J."/>
            <person name="Chevrette M.G."/>
            <person name="De Carvalho L.P.S."/>
            <person name="Shen B."/>
        </authorList>
    </citation>
    <scope>NUCLEOTIDE SEQUENCE [LARGE SCALE GENOMIC DNA]</scope>
    <source>
        <strain evidence="2 3">NPDC048946</strain>
    </source>
</reference>
<organism evidence="2 3">
    <name type="scientific">Streptodolium elevatio</name>
    <dbReference type="NCBI Taxonomy" id="3157996"/>
    <lineage>
        <taxon>Bacteria</taxon>
        <taxon>Bacillati</taxon>
        <taxon>Actinomycetota</taxon>
        <taxon>Actinomycetes</taxon>
        <taxon>Kitasatosporales</taxon>
        <taxon>Streptomycetaceae</taxon>
        <taxon>Streptodolium</taxon>
    </lineage>
</organism>
<proteinExistence type="predicted"/>
<evidence type="ECO:0000313" key="3">
    <source>
        <dbReference type="Proteomes" id="UP001551482"/>
    </source>
</evidence>
<evidence type="ECO:0000313" key="2">
    <source>
        <dbReference type="EMBL" id="MEU8131897.1"/>
    </source>
</evidence>
<protein>
    <submittedName>
        <fullName evidence="2">DUF4913 domain-containing protein</fullName>
    </submittedName>
</protein>
<dbReference type="InterPro" id="IPR032584">
    <property type="entry name" value="DUF4913"/>
</dbReference>
<name>A0ABV3D822_9ACTN</name>
<dbReference type="Pfam" id="PF16259">
    <property type="entry name" value="DUF4913"/>
    <property type="match status" value="1"/>
</dbReference>
<sequence>MSDTAAAVAEDEYAEADMVFASLDEFVTRYVAQIVRRRLGRSVAMWCPAWWKHPEAVARFSVMWRAFEHLKQDPALGLSTWWLHHADPHLRALMDPDRGPFVLCDPREGHSDRPPEPLPIEASPPAMWDDPVYSVRRRGEARSDESAAGAA</sequence>